<dbReference type="Ensembl" id="ENSHHUT00000050978.1">
    <property type="protein sequence ID" value="ENSHHUP00000049198.1"/>
    <property type="gene ID" value="ENSHHUG00000029811.1"/>
</dbReference>
<feature type="transmembrane region" description="Helical" evidence="7">
    <location>
        <begin position="223"/>
        <end position="246"/>
    </location>
</feature>
<keyword evidence="10" id="KW-1185">Reference proteome</keyword>
<feature type="transmembrane region" description="Helical" evidence="7">
    <location>
        <begin position="178"/>
        <end position="200"/>
    </location>
</feature>
<name>A0A4W5NGX2_9TELE</name>
<dbReference type="PANTHER" id="PTHR31247:SF17">
    <property type="entry name" value="DUF4203 DOMAIN-CONTAINING PROTEIN"/>
    <property type="match status" value="1"/>
</dbReference>
<feature type="transmembrane region" description="Helical" evidence="7">
    <location>
        <begin position="108"/>
        <end position="134"/>
    </location>
</feature>
<dbReference type="InterPro" id="IPR040236">
    <property type="entry name" value="TMEM198"/>
</dbReference>
<feature type="transmembrane region" description="Helical" evidence="7">
    <location>
        <begin position="70"/>
        <end position="88"/>
    </location>
</feature>
<dbReference type="AlphaFoldDB" id="A0A4W5NGX2"/>
<reference evidence="9" key="2">
    <citation type="submission" date="2025-08" db="UniProtKB">
        <authorList>
            <consortium name="Ensembl"/>
        </authorList>
    </citation>
    <scope>IDENTIFICATION</scope>
</reference>
<comment type="similarity">
    <text evidence="2">Belongs to the TMEM198 family.</text>
</comment>
<keyword evidence="5 7" id="KW-0472">Membrane</keyword>
<evidence type="ECO:0000256" key="4">
    <source>
        <dbReference type="ARBA" id="ARBA00022989"/>
    </source>
</evidence>
<keyword evidence="3 7" id="KW-0812">Transmembrane</keyword>
<dbReference type="GeneTree" id="ENSGT00390000016940"/>
<protein>
    <recommendedName>
        <fullName evidence="6">Transmembrane protein 198</fullName>
    </recommendedName>
</protein>
<feature type="domain" description="TM7S3/TM198-like" evidence="8">
    <location>
        <begin position="64"/>
        <end position="244"/>
    </location>
</feature>
<dbReference type="Pfam" id="PF13886">
    <property type="entry name" value="TM7S3_TM198"/>
    <property type="match status" value="1"/>
</dbReference>
<accession>A0A4W5NGX2</accession>
<evidence type="ECO:0000259" key="8">
    <source>
        <dbReference type="Pfam" id="PF13886"/>
    </source>
</evidence>
<reference evidence="10" key="1">
    <citation type="submission" date="2018-06" db="EMBL/GenBank/DDBJ databases">
        <title>Genome assembly of Danube salmon.</title>
        <authorList>
            <person name="Macqueen D.J."/>
            <person name="Gundappa M.K."/>
        </authorList>
    </citation>
    <scope>NUCLEOTIDE SEQUENCE [LARGE SCALE GENOMIC DNA]</scope>
</reference>
<dbReference type="STRING" id="62062.ENSHHUP00000049198"/>
<dbReference type="PANTHER" id="PTHR31247">
    <property type="entry name" value="TRANSMEMBRANE PROTEIN 198 FAMILY MEMBER"/>
    <property type="match status" value="1"/>
</dbReference>
<organism evidence="9 10">
    <name type="scientific">Hucho hucho</name>
    <name type="common">huchen</name>
    <dbReference type="NCBI Taxonomy" id="62062"/>
    <lineage>
        <taxon>Eukaryota</taxon>
        <taxon>Metazoa</taxon>
        <taxon>Chordata</taxon>
        <taxon>Craniata</taxon>
        <taxon>Vertebrata</taxon>
        <taxon>Euteleostomi</taxon>
        <taxon>Actinopterygii</taxon>
        <taxon>Neopterygii</taxon>
        <taxon>Teleostei</taxon>
        <taxon>Protacanthopterygii</taxon>
        <taxon>Salmoniformes</taxon>
        <taxon>Salmonidae</taxon>
        <taxon>Salmoninae</taxon>
        <taxon>Hucho</taxon>
    </lineage>
</organism>
<evidence type="ECO:0000256" key="3">
    <source>
        <dbReference type="ARBA" id="ARBA00022692"/>
    </source>
</evidence>
<keyword evidence="4 7" id="KW-1133">Transmembrane helix</keyword>
<evidence type="ECO:0000256" key="7">
    <source>
        <dbReference type="SAM" id="Phobius"/>
    </source>
</evidence>
<reference evidence="9" key="3">
    <citation type="submission" date="2025-09" db="UniProtKB">
        <authorList>
            <consortium name="Ensembl"/>
        </authorList>
    </citation>
    <scope>IDENTIFICATION</scope>
</reference>
<dbReference type="GO" id="GO:0005886">
    <property type="term" value="C:plasma membrane"/>
    <property type="evidence" value="ECO:0007669"/>
    <property type="project" value="TreeGrafter"/>
</dbReference>
<feature type="transmembrane region" description="Helical" evidence="7">
    <location>
        <begin position="154"/>
        <end position="173"/>
    </location>
</feature>
<evidence type="ECO:0000256" key="5">
    <source>
        <dbReference type="ARBA" id="ARBA00023136"/>
    </source>
</evidence>
<evidence type="ECO:0000313" key="9">
    <source>
        <dbReference type="Ensembl" id="ENSHHUP00000049198.1"/>
    </source>
</evidence>
<dbReference type="InterPro" id="IPR025256">
    <property type="entry name" value="TM7S3/TM198-like_dom"/>
</dbReference>
<evidence type="ECO:0000256" key="6">
    <source>
        <dbReference type="ARBA" id="ARBA00049737"/>
    </source>
</evidence>
<comment type="subcellular location">
    <subcellularLocation>
        <location evidence="1">Membrane</location>
        <topology evidence="1">Multi-pass membrane protein</topology>
    </subcellularLocation>
</comment>
<evidence type="ECO:0000256" key="2">
    <source>
        <dbReference type="ARBA" id="ARBA00006244"/>
    </source>
</evidence>
<evidence type="ECO:0000313" key="10">
    <source>
        <dbReference type="Proteomes" id="UP000314982"/>
    </source>
</evidence>
<sequence>MLSVRPHLLLFCKHRRARCLRWASLGYKVDNVQGRLGERGRWATWFCCIPLRESWRTATWDNSGYRCFKMVMFLSGFMFGSALVCMLYHKEPVLDTQLTMETKAGILLGVAVLCGLVTMLVQTVGFIITGLHLGSLLTLANLLVVRQFYSLTPLWGPLGALLATSTFCAILTLQWQKLFTVLSTAAVGAAVVMACVDFFIETLLLVGHAYDILSQVPPRPLCWYSWVITGVCPLFSLMGVLVQWMLTAKGVSHTEIPVSGRQRQVQLMRIRQRDAQRRPQQGIYRHRKPPMLKRYAGDVLAPSYIQSIRDRQMGTGSSISSISNSTVNHTMIDFDFETGSMVPLTASSLVYRV</sequence>
<evidence type="ECO:0000256" key="1">
    <source>
        <dbReference type="ARBA" id="ARBA00004141"/>
    </source>
</evidence>
<dbReference type="Proteomes" id="UP000314982">
    <property type="component" value="Unassembled WGS sequence"/>
</dbReference>
<proteinExistence type="inferred from homology"/>